<organism evidence="1 2">
    <name type="scientific">Aldrovandia affinis</name>
    <dbReference type="NCBI Taxonomy" id="143900"/>
    <lineage>
        <taxon>Eukaryota</taxon>
        <taxon>Metazoa</taxon>
        <taxon>Chordata</taxon>
        <taxon>Craniata</taxon>
        <taxon>Vertebrata</taxon>
        <taxon>Euteleostomi</taxon>
        <taxon>Actinopterygii</taxon>
        <taxon>Neopterygii</taxon>
        <taxon>Teleostei</taxon>
        <taxon>Notacanthiformes</taxon>
        <taxon>Halosauridae</taxon>
        <taxon>Aldrovandia</taxon>
    </lineage>
</organism>
<dbReference type="Proteomes" id="UP001221898">
    <property type="component" value="Unassembled WGS sequence"/>
</dbReference>
<name>A0AAD7RLG6_9TELE</name>
<dbReference type="AlphaFoldDB" id="A0AAD7RLG6"/>
<keyword evidence="2" id="KW-1185">Reference proteome</keyword>
<evidence type="ECO:0000313" key="2">
    <source>
        <dbReference type="Proteomes" id="UP001221898"/>
    </source>
</evidence>
<protein>
    <submittedName>
        <fullName evidence="1">Uncharacterized protein</fullName>
    </submittedName>
</protein>
<gene>
    <name evidence="1" type="ORF">AAFF_G00174710</name>
</gene>
<sequence length="214" mass="24035">MSWRRTLDRDRGSSLRDKMGIPIKQGHAAVWWTSQNPTRHCEGGAGVRRGEEGHLWLKCTSLRTVLAAPTNLDPARLHTRVTVEGVPLVEMLTSSEVEGKTVFRKVEEKNADKQHRWGFQALELLTCIHCTEEVEMNTIVFYGFLHGELRSLKLAIPANIIAKLVDITSSCSVCKTDLTYMYNSLVQGNQSMIWVIGLWVLYCICDVCDAQTGA</sequence>
<accession>A0AAD7RLG6</accession>
<dbReference type="EMBL" id="JAINUG010000231">
    <property type="protein sequence ID" value="KAJ8386275.1"/>
    <property type="molecule type" value="Genomic_DNA"/>
</dbReference>
<reference evidence="1" key="1">
    <citation type="journal article" date="2023" name="Science">
        <title>Genome structures resolve the early diversification of teleost fishes.</title>
        <authorList>
            <person name="Parey E."/>
            <person name="Louis A."/>
            <person name="Montfort J."/>
            <person name="Bouchez O."/>
            <person name="Roques C."/>
            <person name="Iampietro C."/>
            <person name="Lluch J."/>
            <person name="Castinel A."/>
            <person name="Donnadieu C."/>
            <person name="Desvignes T."/>
            <person name="Floi Bucao C."/>
            <person name="Jouanno E."/>
            <person name="Wen M."/>
            <person name="Mejri S."/>
            <person name="Dirks R."/>
            <person name="Jansen H."/>
            <person name="Henkel C."/>
            <person name="Chen W.J."/>
            <person name="Zahm M."/>
            <person name="Cabau C."/>
            <person name="Klopp C."/>
            <person name="Thompson A.W."/>
            <person name="Robinson-Rechavi M."/>
            <person name="Braasch I."/>
            <person name="Lecointre G."/>
            <person name="Bobe J."/>
            <person name="Postlethwait J.H."/>
            <person name="Berthelot C."/>
            <person name="Roest Crollius H."/>
            <person name="Guiguen Y."/>
        </authorList>
    </citation>
    <scope>NUCLEOTIDE SEQUENCE</scope>
    <source>
        <strain evidence="1">NC1722</strain>
    </source>
</reference>
<comment type="caution">
    <text evidence="1">The sequence shown here is derived from an EMBL/GenBank/DDBJ whole genome shotgun (WGS) entry which is preliminary data.</text>
</comment>
<evidence type="ECO:0000313" key="1">
    <source>
        <dbReference type="EMBL" id="KAJ8386275.1"/>
    </source>
</evidence>
<proteinExistence type="predicted"/>